<dbReference type="EMBL" id="VSRR010101754">
    <property type="protein sequence ID" value="MPC95312.1"/>
    <property type="molecule type" value="Genomic_DNA"/>
</dbReference>
<evidence type="ECO:0000313" key="2">
    <source>
        <dbReference type="Proteomes" id="UP000324222"/>
    </source>
</evidence>
<organism evidence="1 2">
    <name type="scientific">Portunus trituberculatus</name>
    <name type="common">Swimming crab</name>
    <name type="synonym">Neptunus trituberculatus</name>
    <dbReference type="NCBI Taxonomy" id="210409"/>
    <lineage>
        <taxon>Eukaryota</taxon>
        <taxon>Metazoa</taxon>
        <taxon>Ecdysozoa</taxon>
        <taxon>Arthropoda</taxon>
        <taxon>Crustacea</taxon>
        <taxon>Multicrustacea</taxon>
        <taxon>Malacostraca</taxon>
        <taxon>Eumalacostraca</taxon>
        <taxon>Eucarida</taxon>
        <taxon>Decapoda</taxon>
        <taxon>Pleocyemata</taxon>
        <taxon>Brachyura</taxon>
        <taxon>Eubrachyura</taxon>
        <taxon>Portunoidea</taxon>
        <taxon>Portunidae</taxon>
        <taxon>Portuninae</taxon>
        <taxon>Portunus</taxon>
    </lineage>
</organism>
<gene>
    <name evidence="1" type="ORF">E2C01_090517</name>
</gene>
<keyword evidence="2" id="KW-1185">Reference proteome</keyword>
<sequence length="73" mass="8394">MMVTRCEGHECEGPSMRVKVQGNRTESNTCENIRQNGNILRGRSVISPVQDHQKHPCTKHMYEKFCVSYLIEA</sequence>
<reference evidence="1 2" key="1">
    <citation type="submission" date="2019-05" db="EMBL/GenBank/DDBJ databases">
        <title>Another draft genome of Portunus trituberculatus and its Hox gene families provides insights of decapod evolution.</title>
        <authorList>
            <person name="Jeong J.-H."/>
            <person name="Song I."/>
            <person name="Kim S."/>
            <person name="Choi T."/>
            <person name="Kim D."/>
            <person name="Ryu S."/>
            <person name="Kim W."/>
        </authorList>
    </citation>
    <scope>NUCLEOTIDE SEQUENCE [LARGE SCALE GENOMIC DNA]</scope>
    <source>
        <tissue evidence="1">Muscle</tissue>
    </source>
</reference>
<dbReference type="Proteomes" id="UP000324222">
    <property type="component" value="Unassembled WGS sequence"/>
</dbReference>
<comment type="caution">
    <text evidence="1">The sequence shown here is derived from an EMBL/GenBank/DDBJ whole genome shotgun (WGS) entry which is preliminary data.</text>
</comment>
<proteinExistence type="predicted"/>
<protein>
    <submittedName>
        <fullName evidence="1">Uncharacterized protein</fullName>
    </submittedName>
</protein>
<accession>A0A5B7JGT2</accession>
<name>A0A5B7JGT2_PORTR</name>
<dbReference type="AlphaFoldDB" id="A0A5B7JGT2"/>
<evidence type="ECO:0000313" key="1">
    <source>
        <dbReference type="EMBL" id="MPC95312.1"/>
    </source>
</evidence>